<accession>A0A4U8Q1E6</accession>
<comment type="similarity">
    <text evidence="1">Belongs to the acetyltransferase family.</text>
</comment>
<dbReference type="InterPro" id="IPR051016">
    <property type="entry name" value="Diverse_Substrate_AcTransf"/>
</dbReference>
<dbReference type="Pfam" id="PF00583">
    <property type="entry name" value="Acetyltransf_1"/>
    <property type="match status" value="1"/>
</dbReference>
<gene>
    <name evidence="5" type="ORF">DSM106044_04600</name>
</gene>
<evidence type="ECO:0000313" key="6">
    <source>
        <dbReference type="Proteomes" id="UP000306509"/>
    </source>
</evidence>
<dbReference type="GO" id="GO:0008080">
    <property type="term" value="F:N-acetyltransferase activity"/>
    <property type="evidence" value="ECO:0007669"/>
    <property type="project" value="UniProtKB-ARBA"/>
</dbReference>
<dbReference type="RefSeq" id="WP_138003748.1">
    <property type="nucleotide sequence ID" value="NZ_QGQD01000092.1"/>
</dbReference>
<reference evidence="5 6" key="1">
    <citation type="journal article" date="2019" name="Anaerobe">
        <title>Detection of Robinsoniella peoriensis in multiple bone samples of a trauma patient.</title>
        <authorList>
            <person name="Schrottner P."/>
            <person name="Hartwich K."/>
            <person name="Bunk B."/>
            <person name="Schober I."/>
            <person name="Helbig S."/>
            <person name="Rudolph W.W."/>
            <person name="Gunzer F."/>
        </authorList>
    </citation>
    <scope>NUCLEOTIDE SEQUENCE [LARGE SCALE GENOMIC DNA]</scope>
    <source>
        <strain evidence="5 6">DSM 106044</strain>
    </source>
</reference>
<evidence type="ECO:0000256" key="1">
    <source>
        <dbReference type="ARBA" id="ARBA00008694"/>
    </source>
</evidence>
<protein>
    <submittedName>
        <fullName evidence="5">Putative acetyltransferase</fullName>
    </submittedName>
</protein>
<organism evidence="5 6">
    <name type="scientific">Robinsoniella peoriensis</name>
    <dbReference type="NCBI Taxonomy" id="180332"/>
    <lineage>
        <taxon>Bacteria</taxon>
        <taxon>Bacillati</taxon>
        <taxon>Bacillota</taxon>
        <taxon>Clostridia</taxon>
        <taxon>Lachnospirales</taxon>
        <taxon>Lachnospiraceae</taxon>
        <taxon>Robinsoniella</taxon>
    </lineage>
</organism>
<name>A0A4U8Q1E6_9FIRM</name>
<comment type="caution">
    <text evidence="5">The sequence shown here is derived from an EMBL/GenBank/DDBJ whole genome shotgun (WGS) entry which is preliminary data.</text>
</comment>
<dbReference type="Gene3D" id="3.40.630.30">
    <property type="match status" value="1"/>
</dbReference>
<dbReference type="Proteomes" id="UP000306509">
    <property type="component" value="Unassembled WGS sequence"/>
</dbReference>
<evidence type="ECO:0000259" key="4">
    <source>
        <dbReference type="PROSITE" id="PS51186"/>
    </source>
</evidence>
<evidence type="ECO:0000256" key="2">
    <source>
        <dbReference type="ARBA" id="ARBA00022679"/>
    </source>
</evidence>
<dbReference type="InterPro" id="IPR000182">
    <property type="entry name" value="GNAT_dom"/>
</dbReference>
<sequence length="169" mass="19061">MANYLETKDPSFKIRFAEKEDAPLILNFIKALAVYEKMEDEVVATEEILYDSIFVKNQAEVVFGEQNGQAVAFAVYFHSFSTFQGKACMYLEDVFVLPEARGNGYGKLMLACIAKIATDRGCDRMDWCCLDWNNSSIAFYKRMGAIPMDEWTIYRLTGDALPALAGELA</sequence>
<dbReference type="STRING" id="180332.GCA_000797495_03504"/>
<keyword evidence="3" id="KW-0012">Acyltransferase</keyword>
<evidence type="ECO:0000313" key="5">
    <source>
        <dbReference type="EMBL" id="TLC98490.1"/>
    </source>
</evidence>
<evidence type="ECO:0000256" key="3">
    <source>
        <dbReference type="ARBA" id="ARBA00023315"/>
    </source>
</evidence>
<dbReference type="PROSITE" id="PS51186">
    <property type="entry name" value="GNAT"/>
    <property type="match status" value="1"/>
</dbReference>
<dbReference type="FunFam" id="3.40.630.30:FF:000064">
    <property type="entry name" value="GNAT family acetyltransferase"/>
    <property type="match status" value="1"/>
</dbReference>
<feature type="domain" description="N-acetyltransferase" evidence="4">
    <location>
        <begin position="12"/>
        <end position="167"/>
    </location>
</feature>
<proteinExistence type="inferred from homology"/>
<dbReference type="PANTHER" id="PTHR10545:SF29">
    <property type="entry name" value="GH14572P-RELATED"/>
    <property type="match status" value="1"/>
</dbReference>
<keyword evidence="6" id="KW-1185">Reference proteome</keyword>
<dbReference type="SUPFAM" id="SSF55729">
    <property type="entry name" value="Acyl-CoA N-acyltransferases (Nat)"/>
    <property type="match status" value="1"/>
</dbReference>
<keyword evidence="2 5" id="KW-0808">Transferase</keyword>
<dbReference type="EMBL" id="QGQD01000092">
    <property type="protein sequence ID" value="TLC98490.1"/>
    <property type="molecule type" value="Genomic_DNA"/>
</dbReference>
<dbReference type="InterPro" id="IPR016181">
    <property type="entry name" value="Acyl_CoA_acyltransferase"/>
</dbReference>
<dbReference type="PANTHER" id="PTHR10545">
    <property type="entry name" value="DIAMINE N-ACETYLTRANSFERASE"/>
    <property type="match status" value="1"/>
</dbReference>
<dbReference type="CDD" id="cd04301">
    <property type="entry name" value="NAT_SF"/>
    <property type="match status" value="1"/>
</dbReference>
<dbReference type="AlphaFoldDB" id="A0A4U8Q1E6"/>